<dbReference type="InterPro" id="IPR024072">
    <property type="entry name" value="DHFR-like_dom_sf"/>
</dbReference>
<dbReference type="PANTHER" id="PTHR38011">
    <property type="entry name" value="DIHYDROFOLATE REDUCTASE FAMILY PROTEIN (AFU_ORTHOLOGUE AFUA_8G06820)"/>
    <property type="match status" value="1"/>
</dbReference>
<protein>
    <submittedName>
        <fullName evidence="2">Dihydrofolate reductase</fullName>
    </submittedName>
</protein>
<sequence length="187" mass="20627">MSARPKFRYYTASTLDGYLADLDDSLDWLLTQPIDENGPMNYTEFIADIGAMVMGWTTYRWLLDNEVSDGKPWPYDMPCFVFTHRDVVPVAESISVVAGSPADHRDLLIAAAGDKDVWIVGGGDLAAQFAEAGMLDEIVVSFAPVTVGAGRPLFPRRFDLELIDTARNRAFVCARYAVVGPRSRISS</sequence>
<reference evidence="2 3" key="1">
    <citation type="submission" date="2019-11" db="EMBL/GenBank/DDBJ databases">
        <title>Gordonia sp. nov., a novel actinobacterium isolated from mangrove soil in Hainan.</title>
        <authorList>
            <person name="Huang X."/>
            <person name="Xie Y."/>
            <person name="Chu X."/>
            <person name="Xiao K."/>
        </authorList>
    </citation>
    <scope>NUCLEOTIDE SEQUENCE [LARGE SCALE GENOMIC DNA]</scope>
    <source>
        <strain evidence="2 3">HNM0687</strain>
    </source>
</reference>
<evidence type="ECO:0000313" key="2">
    <source>
        <dbReference type="EMBL" id="MXP24093.1"/>
    </source>
</evidence>
<organism evidence="2 3">
    <name type="scientific">Gordonia mangrovi</name>
    <dbReference type="NCBI Taxonomy" id="2665643"/>
    <lineage>
        <taxon>Bacteria</taxon>
        <taxon>Bacillati</taxon>
        <taxon>Actinomycetota</taxon>
        <taxon>Actinomycetes</taxon>
        <taxon>Mycobacteriales</taxon>
        <taxon>Gordoniaceae</taxon>
        <taxon>Gordonia</taxon>
    </lineage>
</organism>
<dbReference type="Gene3D" id="3.40.430.10">
    <property type="entry name" value="Dihydrofolate Reductase, subunit A"/>
    <property type="match status" value="1"/>
</dbReference>
<dbReference type="InterPro" id="IPR050765">
    <property type="entry name" value="Riboflavin_Biosynth_HTPR"/>
</dbReference>
<proteinExistence type="predicted"/>
<dbReference type="PANTHER" id="PTHR38011:SF11">
    <property type="entry name" value="2,5-DIAMINO-6-RIBOSYLAMINO-4(3H)-PYRIMIDINONE 5'-PHOSPHATE REDUCTASE"/>
    <property type="match status" value="1"/>
</dbReference>
<feature type="domain" description="Bacterial bifunctional deaminase-reductase C-terminal" evidence="1">
    <location>
        <begin position="9"/>
        <end position="156"/>
    </location>
</feature>
<name>A0A6L7GWW8_9ACTN</name>
<evidence type="ECO:0000313" key="3">
    <source>
        <dbReference type="Proteomes" id="UP000475545"/>
    </source>
</evidence>
<keyword evidence="3" id="KW-1185">Reference proteome</keyword>
<dbReference type="InterPro" id="IPR002734">
    <property type="entry name" value="RibDG_C"/>
</dbReference>
<dbReference type="SUPFAM" id="SSF53597">
    <property type="entry name" value="Dihydrofolate reductase-like"/>
    <property type="match status" value="1"/>
</dbReference>
<dbReference type="AlphaFoldDB" id="A0A6L7GWW8"/>
<dbReference type="RefSeq" id="WP_160904284.1">
    <property type="nucleotide sequence ID" value="NZ_CP102850.1"/>
</dbReference>
<dbReference type="Proteomes" id="UP000475545">
    <property type="component" value="Unassembled WGS sequence"/>
</dbReference>
<accession>A0A6L7GWW8</accession>
<dbReference type="GO" id="GO:0009231">
    <property type="term" value="P:riboflavin biosynthetic process"/>
    <property type="evidence" value="ECO:0007669"/>
    <property type="project" value="InterPro"/>
</dbReference>
<gene>
    <name evidence="2" type="ORF">GIY30_22400</name>
</gene>
<dbReference type="EMBL" id="WMBR01000008">
    <property type="protein sequence ID" value="MXP24093.1"/>
    <property type="molecule type" value="Genomic_DNA"/>
</dbReference>
<dbReference type="GO" id="GO:0008703">
    <property type="term" value="F:5-amino-6-(5-phosphoribosylamino)uracil reductase activity"/>
    <property type="evidence" value="ECO:0007669"/>
    <property type="project" value="InterPro"/>
</dbReference>
<dbReference type="Pfam" id="PF01872">
    <property type="entry name" value="RibD_C"/>
    <property type="match status" value="1"/>
</dbReference>
<comment type="caution">
    <text evidence="2">The sequence shown here is derived from an EMBL/GenBank/DDBJ whole genome shotgun (WGS) entry which is preliminary data.</text>
</comment>
<evidence type="ECO:0000259" key="1">
    <source>
        <dbReference type="Pfam" id="PF01872"/>
    </source>
</evidence>